<dbReference type="Pfam" id="PF00196">
    <property type="entry name" value="GerE"/>
    <property type="match status" value="1"/>
</dbReference>
<sequence length="253" mass="27519">MLYAEKYFPYGDPPMRVILHMPSRYIRVIVADDHPAVALGISYELGLDPAIDVIGCAKNSTSLIAQLDAQPCDVVVSDYTMPGGKYGDGLALFALLRRRYPDLRIAVLTMIDTPTLIRALLGHGKVCVLSKSDPTSHIVNAVHAVYQGKTYYSPKIQGMIVNESSTIGSLQLTRREAEIVRLLCAGATVTEIAQQSHRSVQTVSSQKRNAMKKLGIERDADLILYGADAAKASQGEAGLQAFTEPDPTAWRST</sequence>
<dbReference type="InterPro" id="IPR000792">
    <property type="entry name" value="Tscrpt_reg_LuxR_C"/>
</dbReference>
<dbReference type="PANTHER" id="PTHR43214">
    <property type="entry name" value="TWO-COMPONENT RESPONSE REGULATOR"/>
    <property type="match status" value="1"/>
</dbReference>
<evidence type="ECO:0000313" key="7">
    <source>
        <dbReference type="Proteomes" id="UP000252124"/>
    </source>
</evidence>
<evidence type="ECO:0000313" key="6">
    <source>
        <dbReference type="EMBL" id="RBP19698.1"/>
    </source>
</evidence>
<dbReference type="InterPro" id="IPR016032">
    <property type="entry name" value="Sig_transdc_resp-reg_C-effctor"/>
</dbReference>
<name>A0ABX9G9A7_9BURK</name>
<dbReference type="PRINTS" id="PR00038">
    <property type="entry name" value="HTHLUXR"/>
</dbReference>
<dbReference type="InterPro" id="IPR001789">
    <property type="entry name" value="Sig_transdc_resp-reg_receiver"/>
</dbReference>
<evidence type="ECO:0000256" key="2">
    <source>
        <dbReference type="ARBA" id="ARBA00023125"/>
    </source>
</evidence>
<dbReference type="Proteomes" id="UP000252124">
    <property type="component" value="Unassembled WGS sequence"/>
</dbReference>
<evidence type="ECO:0000256" key="3">
    <source>
        <dbReference type="PROSITE-ProRule" id="PRU00169"/>
    </source>
</evidence>
<organism evidence="6 7">
    <name type="scientific">Achromobacter marplatensis</name>
    <dbReference type="NCBI Taxonomy" id="470868"/>
    <lineage>
        <taxon>Bacteria</taxon>
        <taxon>Pseudomonadati</taxon>
        <taxon>Pseudomonadota</taxon>
        <taxon>Betaproteobacteria</taxon>
        <taxon>Burkholderiales</taxon>
        <taxon>Alcaligenaceae</taxon>
        <taxon>Achromobacter</taxon>
    </lineage>
</organism>
<dbReference type="SMART" id="SM00448">
    <property type="entry name" value="REC"/>
    <property type="match status" value="1"/>
</dbReference>
<dbReference type="Gene3D" id="1.10.10.10">
    <property type="entry name" value="Winged helix-like DNA-binding domain superfamily/Winged helix DNA-binding domain"/>
    <property type="match status" value="1"/>
</dbReference>
<dbReference type="CDD" id="cd17535">
    <property type="entry name" value="REC_NarL-like"/>
    <property type="match status" value="1"/>
</dbReference>
<dbReference type="Gene3D" id="3.40.50.2300">
    <property type="match status" value="1"/>
</dbReference>
<accession>A0ABX9G9A7</accession>
<keyword evidence="1 3" id="KW-0597">Phosphoprotein</keyword>
<dbReference type="InterPro" id="IPR036388">
    <property type="entry name" value="WH-like_DNA-bd_sf"/>
</dbReference>
<keyword evidence="2" id="KW-0238">DNA-binding</keyword>
<protein>
    <submittedName>
        <fullName evidence="6">LuxR family two component transcriptional regulator</fullName>
    </submittedName>
</protein>
<dbReference type="PROSITE" id="PS50110">
    <property type="entry name" value="RESPONSE_REGULATORY"/>
    <property type="match status" value="1"/>
</dbReference>
<evidence type="ECO:0000256" key="1">
    <source>
        <dbReference type="ARBA" id="ARBA00022553"/>
    </source>
</evidence>
<evidence type="ECO:0000259" key="4">
    <source>
        <dbReference type="PROSITE" id="PS50043"/>
    </source>
</evidence>
<proteinExistence type="predicted"/>
<dbReference type="SUPFAM" id="SSF46894">
    <property type="entry name" value="C-terminal effector domain of the bipartite response regulators"/>
    <property type="match status" value="1"/>
</dbReference>
<keyword evidence="7" id="KW-1185">Reference proteome</keyword>
<dbReference type="InterPro" id="IPR011006">
    <property type="entry name" value="CheY-like_superfamily"/>
</dbReference>
<dbReference type="InterPro" id="IPR058245">
    <property type="entry name" value="NreC/VraR/RcsB-like_REC"/>
</dbReference>
<reference evidence="6 7" key="1">
    <citation type="submission" date="2018-06" db="EMBL/GenBank/DDBJ databases">
        <title>Genomic Encyclopedia of Type Strains, Phase III (KMG-III): the genomes of soil and plant-associated and newly described type strains.</title>
        <authorList>
            <person name="Whitman W."/>
        </authorList>
    </citation>
    <scope>NUCLEOTIDE SEQUENCE [LARGE SCALE GENOMIC DNA]</scope>
    <source>
        <strain evidence="6 7">CECT 7342</strain>
    </source>
</reference>
<dbReference type="CDD" id="cd06170">
    <property type="entry name" value="LuxR_C_like"/>
    <property type="match status" value="1"/>
</dbReference>
<dbReference type="Pfam" id="PF00072">
    <property type="entry name" value="Response_reg"/>
    <property type="match status" value="1"/>
</dbReference>
<feature type="modified residue" description="4-aspartylphosphate" evidence="3">
    <location>
        <position position="78"/>
    </location>
</feature>
<feature type="domain" description="Response regulatory" evidence="5">
    <location>
        <begin position="27"/>
        <end position="146"/>
    </location>
</feature>
<gene>
    <name evidence="6" type="ORF">DFP87_10432</name>
</gene>
<evidence type="ECO:0000259" key="5">
    <source>
        <dbReference type="PROSITE" id="PS50110"/>
    </source>
</evidence>
<dbReference type="SMART" id="SM00421">
    <property type="entry name" value="HTH_LUXR"/>
    <property type="match status" value="1"/>
</dbReference>
<dbReference type="SUPFAM" id="SSF52172">
    <property type="entry name" value="CheY-like"/>
    <property type="match status" value="1"/>
</dbReference>
<dbReference type="PANTHER" id="PTHR43214:SF17">
    <property type="entry name" value="TRANSCRIPTIONAL REGULATORY PROTEIN RCSB"/>
    <property type="match status" value="1"/>
</dbReference>
<dbReference type="InterPro" id="IPR039420">
    <property type="entry name" value="WalR-like"/>
</dbReference>
<dbReference type="PROSITE" id="PS50043">
    <property type="entry name" value="HTH_LUXR_2"/>
    <property type="match status" value="1"/>
</dbReference>
<comment type="caution">
    <text evidence="6">The sequence shown here is derived from an EMBL/GenBank/DDBJ whole genome shotgun (WGS) entry which is preliminary data.</text>
</comment>
<dbReference type="EMBL" id="QNRM01000004">
    <property type="protein sequence ID" value="RBP19698.1"/>
    <property type="molecule type" value="Genomic_DNA"/>
</dbReference>
<feature type="domain" description="HTH luxR-type" evidence="4">
    <location>
        <begin position="165"/>
        <end position="230"/>
    </location>
</feature>